<evidence type="ECO:0000256" key="1">
    <source>
        <dbReference type="SAM" id="MobiDB-lite"/>
    </source>
</evidence>
<feature type="compositionally biased region" description="Low complexity" evidence="1">
    <location>
        <begin position="131"/>
        <end position="152"/>
    </location>
</feature>
<evidence type="ECO:0000313" key="3">
    <source>
        <dbReference type="Proteomes" id="UP000241890"/>
    </source>
</evidence>
<sequence>MTKAAGASGASASLNLGGRQERPKDRRNSDTSFSILHGGASDDASRNFRHARRRSSTSSIGNVFAAGLNSLERSSRRLTPSTTAPSPAIPRENTATASSPRSESPGILNMLMGGLTSPVFTSFSSPSSSSLFSPTSSSSSSSSSSSPLFGSSPTPPPCTHADFPDPVQVSASLQWVPIGGNKGTMSARVAARRFNWSQNSRSQRTWASQLLRAWIALASDSNDRRARESTATSILRNTRWKVRDLDGRGMRLCIEDPIEVTQVPGLKCLPPGVDYTQGLRLARCAVEELPRSLFVGHSLLIERCDNLREIPANLMVQGTLSITACAQLRLVRAHLHVRHDVFVEECPLLHVIGSHMRVHGSLYVRELSQLSHLATGLHVAGDVVIARCHKLATLPEGMRVNGSLHVDLCPALVHAGPDLVVDGDLRIVSCASLQQLGTGHLALGGSLEIFSCPNLRSLGLGASLRIQGNLILRDCASLEHLPRRLRVDRDLVVAGAGGLMHIGVLVAGRDIVISRCPGLQRIGSDMQAGRDCSVADCFALECIGPRALVGGKLSLTNCASLAALPANMDLSGALHLEGCTSLYNLPDNLIVRGDLELRRSELDALPASLSCTGDLILFDCPHLKHLPETLSLQGSFRDLRDHRSRLV</sequence>
<evidence type="ECO:0000313" key="2">
    <source>
        <dbReference type="EMBL" id="GBG32575.1"/>
    </source>
</evidence>
<dbReference type="OrthoDB" id="1896560at2759"/>
<dbReference type="InParanoid" id="A0A2R5GPN0"/>
<feature type="compositionally biased region" description="Low complexity" evidence="1">
    <location>
        <begin position="77"/>
        <end position="91"/>
    </location>
</feature>
<dbReference type="EMBL" id="BEYU01000125">
    <property type="protein sequence ID" value="GBG32575.1"/>
    <property type="molecule type" value="Genomic_DNA"/>
</dbReference>
<feature type="compositionally biased region" description="Basic and acidic residues" evidence="1">
    <location>
        <begin position="19"/>
        <end position="29"/>
    </location>
</feature>
<dbReference type="PANTHER" id="PTHR36766">
    <property type="entry name" value="PLANT BROAD-SPECTRUM MILDEW RESISTANCE PROTEIN RPW8"/>
    <property type="match status" value="1"/>
</dbReference>
<dbReference type="PANTHER" id="PTHR36766:SF70">
    <property type="entry name" value="DISEASE RESISTANCE PROTEIN RGA4"/>
    <property type="match status" value="1"/>
</dbReference>
<proteinExistence type="predicted"/>
<dbReference type="Proteomes" id="UP000241890">
    <property type="component" value="Unassembled WGS sequence"/>
</dbReference>
<gene>
    <name evidence="2" type="ORF">FCC1311_088002</name>
</gene>
<comment type="caution">
    <text evidence="2">The sequence shown here is derived from an EMBL/GenBank/DDBJ whole genome shotgun (WGS) entry which is preliminary data.</text>
</comment>
<feature type="region of interest" description="Disordered" evidence="1">
    <location>
        <begin position="131"/>
        <end position="165"/>
    </location>
</feature>
<accession>A0A2R5GPN0</accession>
<reference evidence="2 3" key="1">
    <citation type="submission" date="2017-12" db="EMBL/GenBank/DDBJ databases">
        <title>Sequencing, de novo assembly and annotation of complete genome of a new Thraustochytrid species, strain FCC1311.</title>
        <authorList>
            <person name="Sedici K."/>
            <person name="Godart F."/>
            <person name="Aiese Cigliano R."/>
            <person name="Sanseverino W."/>
            <person name="Barakat M."/>
            <person name="Ortet P."/>
            <person name="Marechal E."/>
            <person name="Cagnac O."/>
            <person name="Amato A."/>
        </authorList>
    </citation>
    <scope>NUCLEOTIDE SEQUENCE [LARGE SCALE GENOMIC DNA]</scope>
</reference>
<protein>
    <submittedName>
        <fullName evidence="2">Uncharacterized protein</fullName>
    </submittedName>
</protein>
<feature type="region of interest" description="Disordered" evidence="1">
    <location>
        <begin position="1"/>
        <end position="110"/>
    </location>
</feature>
<keyword evidence="3" id="KW-1185">Reference proteome</keyword>
<organism evidence="2 3">
    <name type="scientific">Hondaea fermentalgiana</name>
    <dbReference type="NCBI Taxonomy" id="2315210"/>
    <lineage>
        <taxon>Eukaryota</taxon>
        <taxon>Sar</taxon>
        <taxon>Stramenopiles</taxon>
        <taxon>Bigyra</taxon>
        <taxon>Labyrinthulomycetes</taxon>
        <taxon>Thraustochytrida</taxon>
        <taxon>Thraustochytriidae</taxon>
        <taxon>Hondaea</taxon>
    </lineage>
</organism>
<feature type="compositionally biased region" description="Low complexity" evidence="1">
    <location>
        <begin position="1"/>
        <end position="13"/>
    </location>
</feature>
<name>A0A2R5GPN0_9STRA</name>
<dbReference type="AlphaFoldDB" id="A0A2R5GPN0"/>
<feature type="compositionally biased region" description="Polar residues" evidence="1">
    <location>
        <begin position="93"/>
        <end position="102"/>
    </location>
</feature>